<dbReference type="SUPFAM" id="SSF53850">
    <property type="entry name" value="Periplasmic binding protein-like II"/>
    <property type="match status" value="1"/>
</dbReference>
<dbReference type="Gene3D" id="3.40.190.10">
    <property type="entry name" value="Periplasmic binding protein-like II"/>
    <property type="match status" value="2"/>
</dbReference>
<evidence type="ECO:0000313" key="8">
    <source>
        <dbReference type="Proteomes" id="UP000464262"/>
    </source>
</evidence>
<evidence type="ECO:0000256" key="1">
    <source>
        <dbReference type="ARBA" id="ARBA00004339"/>
    </source>
</evidence>
<evidence type="ECO:0000313" key="7">
    <source>
        <dbReference type="EMBL" id="QIA62561.1"/>
    </source>
</evidence>
<evidence type="ECO:0000256" key="4">
    <source>
        <dbReference type="ARBA" id="ARBA00023237"/>
    </source>
</evidence>
<dbReference type="KEGG" id="vas:GT360_03075"/>
<dbReference type="Pfam" id="PF01464">
    <property type="entry name" value="SLT"/>
    <property type="match status" value="1"/>
</dbReference>
<keyword evidence="3" id="KW-0732">Signal</keyword>
<proteinExistence type="inferred from homology"/>
<feature type="region of interest" description="Disordered" evidence="5">
    <location>
        <begin position="468"/>
        <end position="489"/>
    </location>
</feature>
<dbReference type="CDD" id="cd01009">
    <property type="entry name" value="PBP2_YfhD_N"/>
    <property type="match status" value="1"/>
</dbReference>
<dbReference type="SUPFAM" id="SSF53955">
    <property type="entry name" value="Lysozyme-like"/>
    <property type="match status" value="1"/>
</dbReference>
<dbReference type="InterPro" id="IPR008258">
    <property type="entry name" value="Transglycosylase_SLT_dom_1"/>
</dbReference>
<comment type="similarity">
    <text evidence="2">Belongs to the bacterial solute-binding protein 3 family.</text>
</comment>
<dbReference type="CDD" id="cd13403">
    <property type="entry name" value="MLTF-like"/>
    <property type="match status" value="1"/>
</dbReference>
<name>A0A7Z2T1H4_9VIBR</name>
<dbReference type="EMBL" id="CP047475">
    <property type="protein sequence ID" value="QIA62561.1"/>
    <property type="molecule type" value="Genomic_DNA"/>
</dbReference>
<organism evidence="7 8">
    <name type="scientific">Vibrio astriarenae</name>
    <dbReference type="NCBI Taxonomy" id="1481923"/>
    <lineage>
        <taxon>Bacteria</taxon>
        <taxon>Pseudomonadati</taxon>
        <taxon>Pseudomonadota</taxon>
        <taxon>Gammaproteobacteria</taxon>
        <taxon>Vibrionales</taxon>
        <taxon>Vibrionaceae</taxon>
        <taxon>Vibrio</taxon>
    </lineage>
</organism>
<keyword evidence="8" id="KW-1185">Reference proteome</keyword>
<dbReference type="Gene3D" id="1.10.530.10">
    <property type="match status" value="1"/>
</dbReference>
<dbReference type="RefSeq" id="WP_164647456.1">
    <property type="nucleotide sequence ID" value="NZ_CP047475.1"/>
</dbReference>
<keyword evidence="4" id="KW-0472">Membrane</keyword>
<evidence type="ECO:0000256" key="5">
    <source>
        <dbReference type="SAM" id="MobiDB-lite"/>
    </source>
</evidence>
<keyword evidence="4" id="KW-0998">Cell outer membrane</keyword>
<gene>
    <name evidence="7" type="ORF">GT360_03075</name>
</gene>
<accession>A0A7Z2T1H4</accession>
<feature type="domain" description="Solute-binding protein family 3/N-terminal" evidence="6">
    <location>
        <begin position="49"/>
        <end position="286"/>
    </location>
</feature>
<dbReference type="SMART" id="SM00062">
    <property type="entry name" value="PBPb"/>
    <property type="match status" value="1"/>
</dbReference>
<dbReference type="AlphaFoldDB" id="A0A7Z2T1H4"/>
<dbReference type="GO" id="GO:0009279">
    <property type="term" value="C:cell outer membrane"/>
    <property type="evidence" value="ECO:0007669"/>
    <property type="project" value="UniProtKB-SubCell"/>
</dbReference>
<dbReference type="Pfam" id="PF00497">
    <property type="entry name" value="SBP_bac_3"/>
    <property type="match status" value="1"/>
</dbReference>
<evidence type="ECO:0000256" key="2">
    <source>
        <dbReference type="ARBA" id="ARBA00010333"/>
    </source>
</evidence>
<dbReference type="InterPro" id="IPR023346">
    <property type="entry name" value="Lysozyme-like_dom_sf"/>
</dbReference>
<sequence>MKFEVHVIRTLSLLLCCGLLSLSAWGLSLSPLQKDPYLGDMKTFIDKGVVRVLVSADLGFYYIEAGRPKGIIAELLYNYEQQLKKQSPQLKVQIIPVARDELIPSLTKGFGDLAVANLTVTPKRALQVDFSDPLSDKVKEFFISNKEHAPITTLEQLSGEKVWVRSSSSYFESLQRINAELDAKDLSPMLIEFIEETMQDFELIEMINQDHINLTVLDGHKAQLWLDVLDNIQIHKAFPLREDASIAWAMRKNSPELMASVNKYIKTAKSGTLLGNVLYGKYIDNTGWLKRILNPSKIEKLESLSDVFEQYSDQYGFDSLMMSAQGFQESGLDQTKVSPRGAVGVMQVLPSTAKDPNVNIPNIYTVENNIHAGIKYMRFIKDRYFDDEAISPDNQVYFSLAAYNAGPANIRRMRSLAAKHGYDPNQWFHNVELITRRNISREPVDYVANINRYYVIYKQLEEIHEHEEANNAATLTTSPRQFERNERED</sequence>
<dbReference type="InterPro" id="IPR001638">
    <property type="entry name" value="Solute-binding_3/MltF_N"/>
</dbReference>
<comment type="subcellular location">
    <subcellularLocation>
        <location evidence="1">Cell outer membrane</location>
        <topology evidence="1">Peripheral membrane protein</topology>
    </subcellularLocation>
</comment>
<evidence type="ECO:0000256" key="3">
    <source>
        <dbReference type="ARBA" id="ARBA00022729"/>
    </source>
</evidence>
<dbReference type="Proteomes" id="UP000464262">
    <property type="component" value="Chromosome 1"/>
</dbReference>
<dbReference type="PANTHER" id="PTHR35936">
    <property type="entry name" value="MEMBRANE-BOUND LYTIC MUREIN TRANSGLYCOSYLASE F"/>
    <property type="match status" value="1"/>
</dbReference>
<reference evidence="7 8" key="1">
    <citation type="submission" date="2020-01" db="EMBL/GenBank/DDBJ databases">
        <title>Whole genome and functional gene identification of agarase of Vibrio HN897.</title>
        <authorList>
            <person name="Liu Y."/>
            <person name="Zhao Z."/>
        </authorList>
    </citation>
    <scope>NUCLEOTIDE SEQUENCE [LARGE SCALE GENOMIC DNA]</scope>
    <source>
        <strain evidence="7 8">HN897</strain>
    </source>
</reference>
<protein>
    <submittedName>
        <fullName evidence="7">Transporter substrate-binding domain-containing protein</fullName>
    </submittedName>
</protein>
<evidence type="ECO:0000259" key="6">
    <source>
        <dbReference type="SMART" id="SM00062"/>
    </source>
</evidence>